<evidence type="ECO:0000313" key="3">
    <source>
        <dbReference type="EMBL" id="SPO43476.1"/>
    </source>
</evidence>
<feature type="compositionally biased region" description="Polar residues" evidence="1">
    <location>
        <begin position="325"/>
        <end position="338"/>
    </location>
</feature>
<evidence type="ECO:0000256" key="2">
    <source>
        <dbReference type="SAM" id="Phobius"/>
    </source>
</evidence>
<feature type="compositionally biased region" description="Low complexity" evidence="1">
    <location>
        <begin position="481"/>
        <end position="502"/>
    </location>
</feature>
<keyword evidence="4" id="KW-1185">Reference proteome</keyword>
<reference evidence="3" key="1">
    <citation type="submission" date="2018-03" db="EMBL/GenBank/DDBJ databases">
        <authorList>
            <person name="Guldener U."/>
        </authorList>
    </citation>
    <scope>NUCLEOTIDE SEQUENCE [LARGE SCALE GENOMIC DNA]</scope>
    <source>
        <strain evidence="3">ATCC34888</strain>
    </source>
</reference>
<evidence type="ECO:0000313" key="4">
    <source>
        <dbReference type="Proteomes" id="UP000325008"/>
    </source>
</evidence>
<comment type="caution">
    <text evidence="3">The sequence shown here is derived from an EMBL/GenBank/DDBJ whole genome shotgun (WGS) entry which is preliminary data.</text>
</comment>
<organism evidence="3 4">
    <name type="scientific">Pseudozyma antarctica</name>
    <name type="common">Yeast</name>
    <name type="synonym">Candida antarctica</name>
    <dbReference type="NCBI Taxonomy" id="84753"/>
    <lineage>
        <taxon>Eukaryota</taxon>
        <taxon>Fungi</taxon>
        <taxon>Dikarya</taxon>
        <taxon>Basidiomycota</taxon>
        <taxon>Ustilaginomycotina</taxon>
        <taxon>Ustilaginomycetes</taxon>
        <taxon>Ustilaginales</taxon>
        <taxon>Ustilaginaceae</taxon>
        <taxon>Moesziomyces</taxon>
    </lineage>
</organism>
<feature type="compositionally biased region" description="Basic residues" evidence="1">
    <location>
        <begin position="506"/>
        <end position="520"/>
    </location>
</feature>
<dbReference type="AlphaFoldDB" id="A0A5C3FH69"/>
<dbReference type="Proteomes" id="UP000325008">
    <property type="component" value="Unassembled WGS sequence"/>
</dbReference>
<dbReference type="OrthoDB" id="3365366at2759"/>
<feature type="transmembrane region" description="Helical" evidence="2">
    <location>
        <begin position="122"/>
        <end position="145"/>
    </location>
</feature>
<dbReference type="EMBL" id="OOIQ01000002">
    <property type="protein sequence ID" value="SPO43476.1"/>
    <property type="molecule type" value="Genomic_DNA"/>
</dbReference>
<protein>
    <submittedName>
        <fullName evidence="3">Uncharacterized protein</fullName>
    </submittedName>
</protein>
<name>A0A5C3FH69_PSEA2</name>
<gene>
    <name evidence="3" type="ORF">PSANT_01161</name>
</gene>
<proteinExistence type="predicted"/>
<dbReference type="RefSeq" id="XP_014658897.1">
    <property type="nucleotide sequence ID" value="XM_014803411.1"/>
</dbReference>
<accession>A0A5C3FH69</accession>
<feature type="region of interest" description="Disordered" evidence="1">
    <location>
        <begin position="245"/>
        <end position="389"/>
    </location>
</feature>
<feature type="transmembrane region" description="Helical" evidence="2">
    <location>
        <begin position="47"/>
        <end position="69"/>
    </location>
</feature>
<evidence type="ECO:0000256" key="1">
    <source>
        <dbReference type="SAM" id="MobiDB-lite"/>
    </source>
</evidence>
<sequence>MSATTQPARPRATSYILVSSASADEPQDSNFPSNSYAPSPRLRPRFYFLLPLVAVLDIALAIVLGVLVLRQEARRRSHPSNAGELDDAAWERRKIVVAVVVFSVARAAAYAIVGISRRIRQLGVTVAAMSILSTLFYVSVANLLFQARSKPDVPDAGLLSWSEMLSLAHPWHWPEAFRQFVPTMPILVGSQQAFTLFEWILYIAVVGVKVPPGGNPITAKRWQRNLAQDPDFQRGVDAQSLYHSDVEEGQPEEQGPTPVAGSAPTHEARGASDFSTPDDSADASSRPLLATSPARPYGYGSTASEPRTPPTDATAHRSPAAQMLQGMSRSASNRSGMYSRSPGAAELGLSSHRASAMIGDDSGEISEDHDDEEEAEGSDPDDIIDITPNRAVARKEARLRLARAALPERRASGGTLSTLNIFGGHASGDHSGSDTQPRGAARGPGVFSDEAGSPLARTAQHDDHVPATLMTAAPSTESRHASASLLPSSSSTRSASTRTSSASKDRKFKLPKWMKPGRKK</sequence>
<feature type="transmembrane region" description="Helical" evidence="2">
    <location>
        <begin position="95"/>
        <end position="116"/>
    </location>
</feature>
<feature type="compositionally biased region" description="Acidic residues" evidence="1">
    <location>
        <begin position="361"/>
        <end position="384"/>
    </location>
</feature>
<keyword evidence="2" id="KW-0472">Membrane</keyword>
<keyword evidence="2" id="KW-1133">Transmembrane helix</keyword>
<keyword evidence="2" id="KW-0812">Transmembrane</keyword>
<feature type="region of interest" description="Disordered" evidence="1">
    <location>
        <begin position="422"/>
        <end position="520"/>
    </location>
</feature>